<keyword evidence="1" id="KW-0732">Signal</keyword>
<gene>
    <name evidence="2" type="ORF">VTL71DRAFT_15134</name>
</gene>
<evidence type="ECO:0000313" key="3">
    <source>
        <dbReference type="Proteomes" id="UP001595075"/>
    </source>
</evidence>
<dbReference type="Proteomes" id="UP001595075">
    <property type="component" value="Unassembled WGS sequence"/>
</dbReference>
<dbReference type="EMBL" id="JAZHXI010000008">
    <property type="protein sequence ID" value="KAL2068796.1"/>
    <property type="molecule type" value="Genomic_DNA"/>
</dbReference>
<proteinExistence type="predicted"/>
<sequence length="111" mass="11661">MLIPTIILPGLFAALSAAQGIQFNYPCSGCNCNSATEAHFSNGDSNIGKCLPLGGHFQSVGLSGGSSFHCTMWTNPGCTGAAQNVGIHNKQTWGCTNNQNGYFQSAKCWTQ</sequence>
<reference evidence="2 3" key="1">
    <citation type="journal article" date="2024" name="Commun. Biol.">
        <title>Comparative genomic analysis of thermophilic fungi reveals convergent evolutionary adaptations and gene losses.</title>
        <authorList>
            <person name="Steindorff A.S."/>
            <person name="Aguilar-Pontes M.V."/>
            <person name="Robinson A.J."/>
            <person name="Andreopoulos B."/>
            <person name="LaButti K."/>
            <person name="Kuo A."/>
            <person name="Mondo S."/>
            <person name="Riley R."/>
            <person name="Otillar R."/>
            <person name="Haridas S."/>
            <person name="Lipzen A."/>
            <person name="Grimwood J."/>
            <person name="Schmutz J."/>
            <person name="Clum A."/>
            <person name="Reid I.D."/>
            <person name="Moisan M.C."/>
            <person name="Butler G."/>
            <person name="Nguyen T.T.M."/>
            <person name="Dewar K."/>
            <person name="Conant G."/>
            <person name="Drula E."/>
            <person name="Henrissat B."/>
            <person name="Hansel C."/>
            <person name="Singer S."/>
            <person name="Hutchinson M.I."/>
            <person name="de Vries R.P."/>
            <person name="Natvig D.O."/>
            <person name="Powell A.J."/>
            <person name="Tsang A."/>
            <person name="Grigoriev I.V."/>
        </authorList>
    </citation>
    <scope>NUCLEOTIDE SEQUENCE [LARGE SCALE GENOMIC DNA]</scope>
    <source>
        <strain evidence="2 3">CBS 494.80</strain>
    </source>
</reference>
<comment type="caution">
    <text evidence="2">The sequence shown here is derived from an EMBL/GenBank/DDBJ whole genome shotgun (WGS) entry which is preliminary data.</text>
</comment>
<organism evidence="2 3">
    <name type="scientific">Oculimacula yallundae</name>
    <dbReference type="NCBI Taxonomy" id="86028"/>
    <lineage>
        <taxon>Eukaryota</taxon>
        <taxon>Fungi</taxon>
        <taxon>Dikarya</taxon>
        <taxon>Ascomycota</taxon>
        <taxon>Pezizomycotina</taxon>
        <taxon>Leotiomycetes</taxon>
        <taxon>Helotiales</taxon>
        <taxon>Ploettnerulaceae</taxon>
        <taxon>Oculimacula</taxon>
    </lineage>
</organism>
<evidence type="ECO:0000256" key="1">
    <source>
        <dbReference type="SAM" id="SignalP"/>
    </source>
</evidence>
<evidence type="ECO:0000313" key="2">
    <source>
        <dbReference type="EMBL" id="KAL2068796.1"/>
    </source>
</evidence>
<accession>A0ABR4CH04</accession>
<evidence type="ECO:0008006" key="4">
    <source>
        <dbReference type="Google" id="ProtNLM"/>
    </source>
</evidence>
<feature type="chain" id="PRO_5045634688" description="Secreted protein" evidence="1">
    <location>
        <begin position="19"/>
        <end position="111"/>
    </location>
</feature>
<feature type="signal peptide" evidence="1">
    <location>
        <begin position="1"/>
        <end position="18"/>
    </location>
</feature>
<keyword evidence="3" id="KW-1185">Reference proteome</keyword>
<protein>
    <recommendedName>
        <fullName evidence="4">Secreted protein</fullName>
    </recommendedName>
</protein>
<name>A0ABR4CH04_9HELO</name>